<dbReference type="EMBL" id="CP042202">
    <property type="protein sequence ID" value="QDS77742.1"/>
    <property type="molecule type" value="Genomic_DNA"/>
</dbReference>
<evidence type="ECO:0000313" key="3">
    <source>
        <dbReference type="Proteomes" id="UP000316270"/>
    </source>
</evidence>
<name>A0A517LQ19_9PEZI</name>
<keyword evidence="3" id="KW-1185">Reference proteome</keyword>
<organism evidence="2 3">
    <name type="scientific">Venturia effusa</name>
    <dbReference type="NCBI Taxonomy" id="50376"/>
    <lineage>
        <taxon>Eukaryota</taxon>
        <taxon>Fungi</taxon>
        <taxon>Dikarya</taxon>
        <taxon>Ascomycota</taxon>
        <taxon>Pezizomycotina</taxon>
        <taxon>Dothideomycetes</taxon>
        <taxon>Pleosporomycetidae</taxon>
        <taxon>Venturiales</taxon>
        <taxon>Venturiaceae</taxon>
        <taxon>Venturia</taxon>
    </lineage>
</organism>
<feature type="chain" id="PRO_5022123346" description="AA1-like domain-containing protein" evidence="1">
    <location>
        <begin position="21"/>
        <end position="155"/>
    </location>
</feature>
<dbReference type="AlphaFoldDB" id="A0A517LQ19"/>
<evidence type="ECO:0008006" key="4">
    <source>
        <dbReference type="Google" id="ProtNLM"/>
    </source>
</evidence>
<reference evidence="2 3" key="1">
    <citation type="submission" date="2019-07" db="EMBL/GenBank/DDBJ databases">
        <title>Finished genome of Venturia effusa.</title>
        <authorList>
            <person name="Young C.A."/>
            <person name="Cox M.P."/>
            <person name="Ganley A.R.D."/>
            <person name="David W.J."/>
        </authorList>
    </citation>
    <scope>NUCLEOTIDE SEQUENCE [LARGE SCALE GENOMIC DNA]</scope>
    <source>
        <strain evidence="3">albino</strain>
    </source>
</reference>
<accession>A0A517LQ19</accession>
<sequence>MHLPTLLLPVLSLTATAAAAAIVNGPPFPNNAFIVQSLTIYNSTKPGEYTISFFVKDPDPADSVTTVCGTQWTGAKDFPAAYRECKNPAVVYQLSDFKSMTDFVIGAKHTSTLPSLGGKTTYAKGPITKKDLVCKPTYCTLAPGATVTLPLYGFI</sequence>
<gene>
    <name evidence="2" type="ORF">FKW77_004628</name>
</gene>
<proteinExistence type="predicted"/>
<dbReference type="Proteomes" id="UP000316270">
    <property type="component" value="Chromosome 18"/>
</dbReference>
<dbReference type="OrthoDB" id="10571833at2759"/>
<feature type="signal peptide" evidence="1">
    <location>
        <begin position="1"/>
        <end position="20"/>
    </location>
</feature>
<keyword evidence="1" id="KW-0732">Signal</keyword>
<evidence type="ECO:0000313" key="2">
    <source>
        <dbReference type="EMBL" id="QDS77742.1"/>
    </source>
</evidence>
<evidence type="ECO:0000256" key="1">
    <source>
        <dbReference type="SAM" id="SignalP"/>
    </source>
</evidence>
<protein>
    <recommendedName>
        <fullName evidence="4">AA1-like domain-containing protein</fullName>
    </recommendedName>
</protein>